<dbReference type="InterPro" id="IPR011583">
    <property type="entry name" value="Chitinase_II/V-like_cat"/>
</dbReference>
<dbReference type="InterPro" id="IPR050314">
    <property type="entry name" value="Glycosyl_Hydrlase_18"/>
</dbReference>
<evidence type="ECO:0000256" key="1">
    <source>
        <dbReference type="SAM" id="MobiDB-lite"/>
    </source>
</evidence>
<organism evidence="4 5">
    <name type="scientific">Microbotryum silenes-dioicae</name>
    <dbReference type="NCBI Taxonomy" id="796604"/>
    <lineage>
        <taxon>Eukaryota</taxon>
        <taxon>Fungi</taxon>
        <taxon>Dikarya</taxon>
        <taxon>Basidiomycota</taxon>
        <taxon>Pucciniomycotina</taxon>
        <taxon>Microbotryomycetes</taxon>
        <taxon>Microbotryales</taxon>
        <taxon>Microbotryaceae</taxon>
        <taxon>Microbotryum</taxon>
    </lineage>
</organism>
<dbReference type="SMART" id="SM00636">
    <property type="entry name" value="Glyco_18"/>
    <property type="match status" value="1"/>
</dbReference>
<dbReference type="GO" id="GO:0005576">
    <property type="term" value="C:extracellular region"/>
    <property type="evidence" value="ECO:0007669"/>
    <property type="project" value="TreeGrafter"/>
</dbReference>
<feature type="domain" description="GH18" evidence="3">
    <location>
        <begin position="46"/>
        <end position="438"/>
    </location>
</feature>
<evidence type="ECO:0000256" key="2">
    <source>
        <dbReference type="SAM" id="SignalP"/>
    </source>
</evidence>
<dbReference type="Gene3D" id="3.20.20.80">
    <property type="entry name" value="Glycosidases"/>
    <property type="match status" value="1"/>
</dbReference>
<keyword evidence="2" id="KW-0732">Signal</keyword>
<gene>
    <name evidence="4" type="primary">BQ5605_C003g01943</name>
    <name evidence="4" type="ORF">BQ5605_C003G01943</name>
</gene>
<protein>
    <submittedName>
        <fullName evidence="4">BQ5605_C003g01943 protein</fullName>
    </submittedName>
</protein>
<feature type="chain" id="PRO_5016132091" evidence="2">
    <location>
        <begin position="23"/>
        <end position="509"/>
    </location>
</feature>
<dbReference type="SUPFAM" id="SSF51445">
    <property type="entry name" value="(Trans)glycosidases"/>
    <property type="match status" value="1"/>
</dbReference>
<dbReference type="InterPro" id="IPR029070">
    <property type="entry name" value="Chitinase_insertion_sf"/>
</dbReference>
<proteinExistence type="predicted"/>
<dbReference type="STRING" id="796604.A0A2X0M4A8"/>
<reference evidence="4 5" key="1">
    <citation type="submission" date="2016-11" db="EMBL/GenBank/DDBJ databases">
        <authorList>
            <person name="Jaros S."/>
            <person name="Januszkiewicz K."/>
            <person name="Wedrychowicz H."/>
        </authorList>
    </citation>
    <scope>NUCLEOTIDE SEQUENCE [LARGE SCALE GENOMIC DNA]</scope>
</reference>
<accession>A0A2X0M4A8</accession>
<keyword evidence="5" id="KW-1185">Reference proteome</keyword>
<dbReference type="InterPro" id="IPR017853">
    <property type="entry name" value="GH"/>
</dbReference>
<feature type="region of interest" description="Disordered" evidence="1">
    <location>
        <begin position="439"/>
        <end position="509"/>
    </location>
</feature>
<dbReference type="GO" id="GO:0004568">
    <property type="term" value="F:chitinase activity"/>
    <property type="evidence" value="ECO:0007669"/>
    <property type="project" value="TreeGrafter"/>
</dbReference>
<dbReference type="PANTHER" id="PTHR11177">
    <property type="entry name" value="CHITINASE"/>
    <property type="match status" value="1"/>
</dbReference>
<dbReference type="GO" id="GO:0008061">
    <property type="term" value="F:chitin binding"/>
    <property type="evidence" value="ECO:0007669"/>
    <property type="project" value="InterPro"/>
</dbReference>
<dbReference type="GO" id="GO:0006032">
    <property type="term" value="P:chitin catabolic process"/>
    <property type="evidence" value="ECO:0007669"/>
    <property type="project" value="TreeGrafter"/>
</dbReference>
<dbReference type="Pfam" id="PF00704">
    <property type="entry name" value="Glyco_hydro_18"/>
    <property type="match status" value="1"/>
</dbReference>
<dbReference type="SUPFAM" id="SSF54556">
    <property type="entry name" value="Chitinase insertion domain"/>
    <property type="match status" value="1"/>
</dbReference>
<dbReference type="AlphaFoldDB" id="A0A2X0M4A8"/>
<evidence type="ECO:0000313" key="4">
    <source>
        <dbReference type="EMBL" id="SGY38022.1"/>
    </source>
</evidence>
<evidence type="ECO:0000259" key="3">
    <source>
        <dbReference type="PROSITE" id="PS51910"/>
    </source>
</evidence>
<dbReference type="PROSITE" id="PS51910">
    <property type="entry name" value="GH18_2"/>
    <property type="match status" value="1"/>
</dbReference>
<dbReference type="Proteomes" id="UP000249464">
    <property type="component" value="Unassembled WGS sequence"/>
</dbReference>
<dbReference type="Gene3D" id="3.10.50.10">
    <property type="match status" value="1"/>
</dbReference>
<dbReference type="EMBL" id="FQNC01000042">
    <property type="protein sequence ID" value="SGY38022.1"/>
    <property type="molecule type" value="Genomic_DNA"/>
</dbReference>
<feature type="signal peptide" evidence="2">
    <location>
        <begin position="1"/>
        <end position="22"/>
    </location>
</feature>
<dbReference type="GO" id="GO:0005975">
    <property type="term" value="P:carbohydrate metabolic process"/>
    <property type="evidence" value="ECO:0007669"/>
    <property type="project" value="InterPro"/>
</dbReference>
<dbReference type="PANTHER" id="PTHR11177:SF317">
    <property type="entry name" value="CHITINASE 12-RELATED"/>
    <property type="match status" value="1"/>
</dbReference>
<sequence>MTPLSTLVVAAATLSSLLQVAATQAATTAPMLSSYFPALDVCFSQAERAGACGAFVLTSSASSYTEGATVAWNQTKLAMYFVDITTKDGFEIGPNQPLDGIKKFTSQAYANGAKPMVTLGSWNGSLYFSKQLSTPEGRTKLASQLQNYLYYKEFKGVDISWLYPAQQGIGCNTVSPKDTDDFLKFLKTLRGWLGMGYLISIAAPPGGFLTGNGTEHVKDYSEWATVLDHINIMTYDYTGPWSTKTGPLSPMHSCASGGGVTAAVKYWTSSGFPAEKIFISIPSYAISFTLKSSTLEKTYMTDGDGGAFNYSSLIYQPFSSIPKGEAADSNDPTTDGCGVVTANYTGQWHYTSLIKEGLLAHDGSKGLKGYARYMDGCSQTPFLFNPTNKHFIAYEDADSASIKAGFARDNGLKGVTVFTSEGFDDTVYDAIVTDLNRPKKELESGGATGKSDTPQAQAGGKTTKPSTPPPSSKQPQDMPKKASHGAGILGKMNLRARLSGSRHGAKNYH</sequence>
<evidence type="ECO:0000313" key="5">
    <source>
        <dbReference type="Proteomes" id="UP000249464"/>
    </source>
</evidence>
<dbReference type="InterPro" id="IPR001223">
    <property type="entry name" value="Glyco_hydro18_cat"/>
</dbReference>
<name>A0A2X0M4A8_9BASI</name>